<evidence type="ECO:0000256" key="1">
    <source>
        <dbReference type="SAM" id="SignalP"/>
    </source>
</evidence>
<evidence type="ECO:0000313" key="5">
    <source>
        <dbReference type="Proteomes" id="UP000266489"/>
    </source>
</evidence>
<proteinExistence type="predicted"/>
<accession>A0A398D956</accession>
<gene>
    <name evidence="3" type="ORF">SMC5_03575</name>
    <name evidence="2" type="ORF">SMC6_03315</name>
</gene>
<reference evidence="4 5" key="1">
    <citation type="submission" date="2018-09" db="EMBL/GenBank/DDBJ databases">
        <title>Discovery and Ecogenomic Context for Candidatus Cryosericales, a Global Caldiserica Order Active in Thawing Permafrost.</title>
        <authorList>
            <person name="Martinez M.A."/>
            <person name="Woodcroft B.J."/>
            <person name="Ignacio Espinoza J.C."/>
            <person name="Zayed A."/>
            <person name="Singleton C.M."/>
            <person name="Boyd J."/>
            <person name="Li Y.-F."/>
            <person name="Purvine S."/>
            <person name="Maughan H."/>
            <person name="Hodgkins S.B."/>
            <person name="Anderson D."/>
            <person name="Sederholm M."/>
            <person name="Temperton B."/>
            <person name="Saleska S.R."/>
            <person name="Tyson G.W."/>
            <person name="Rich V.I."/>
        </authorList>
    </citation>
    <scope>NUCLEOTIDE SEQUENCE [LARGE SCALE GENOMIC DNA]</scope>
    <source>
        <strain evidence="3 5">SMC5</strain>
        <strain evidence="2 4">SMC6</strain>
    </source>
</reference>
<protein>
    <submittedName>
        <fullName evidence="3">Uncharacterized protein</fullName>
    </submittedName>
</protein>
<keyword evidence="4" id="KW-1185">Reference proteome</keyword>
<dbReference type="EMBL" id="QXIT01000061">
    <property type="protein sequence ID" value="RIE08977.1"/>
    <property type="molecule type" value="Genomic_DNA"/>
</dbReference>
<keyword evidence="1" id="KW-0732">Signal</keyword>
<evidence type="ECO:0000313" key="3">
    <source>
        <dbReference type="EMBL" id="RIE12535.1"/>
    </source>
</evidence>
<dbReference type="RefSeq" id="WP_119119624.1">
    <property type="nucleotide sequence ID" value="NZ_QXIT01000061.1"/>
</dbReference>
<feature type="chain" id="PRO_5044587969" evidence="1">
    <location>
        <begin position="28"/>
        <end position="159"/>
    </location>
</feature>
<sequence length="159" mass="17036">MKHLRNILVLVVLLALLGASQPAFVRAAEMPVVSDAAPGSVIDTNAGVTTVSPKSVLTYPFDVTIPISSYVYTADSYTMTAGKYVQGYLGNSGGHYVYMTVVDSSTLQPLSNEVTFTVEGTTQTLWTNTTGTTKYVKVRFGASALVRVHATGNLIFGWF</sequence>
<dbReference type="AlphaFoldDB" id="A0A398DBP5"/>
<dbReference type="Proteomes" id="UP000266489">
    <property type="component" value="Unassembled WGS sequence"/>
</dbReference>
<name>A0A398DBP5_9BACT</name>
<feature type="signal peptide" evidence="1">
    <location>
        <begin position="1"/>
        <end position="27"/>
    </location>
</feature>
<dbReference type="Proteomes" id="UP000266260">
    <property type="component" value="Unassembled WGS sequence"/>
</dbReference>
<organism evidence="3 5">
    <name type="scientific">Candidatus Cryosericum odellii</name>
    <dbReference type="NCBI Taxonomy" id="2290917"/>
    <lineage>
        <taxon>Bacteria</taxon>
        <taxon>Pseudomonadati</taxon>
        <taxon>Caldisericota/Cryosericota group</taxon>
        <taxon>Candidatus Cryosericota</taxon>
        <taxon>Candidatus Cryosericia</taxon>
        <taxon>Candidatus Cryosericales</taxon>
        <taxon>Candidatus Cryosericaceae</taxon>
        <taxon>Candidatus Cryosericum</taxon>
    </lineage>
</organism>
<comment type="caution">
    <text evidence="3">The sequence shown here is derived from an EMBL/GenBank/DDBJ whole genome shotgun (WGS) entry which is preliminary data.</text>
</comment>
<evidence type="ECO:0000313" key="2">
    <source>
        <dbReference type="EMBL" id="RIE08977.1"/>
    </source>
</evidence>
<evidence type="ECO:0000313" key="4">
    <source>
        <dbReference type="Proteomes" id="UP000266260"/>
    </source>
</evidence>
<dbReference type="EMBL" id="QXIU01000091">
    <property type="protein sequence ID" value="RIE12535.1"/>
    <property type="molecule type" value="Genomic_DNA"/>
</dbReference>
<accession>A0A398DBP5</accession>